<feature type="region of interest" description="Disordered" evidence="1">
    <location>
        <begin position="96"/>
        <end position="128"/>
    </location>
</feature>
<organism evidence="2 3">
    <name type="scientific">Cherax quadricarinatus</name>
    <name type="common">Australian red claw crayfish</name>
    <dbReference type="NCBI Taxonomy" id="27406"/>
    <lineage>
        <taxon>Eukaryota</taxon>
        <taxon>Metazoa</taxon>
        <taxon>Ecdysozoa</taxon>
        <taxon>Arthropoda</taxon>
        <taxon>Crustacea</taxon>
        <taxon>Multicrustacea</taxon>
        <taxon>Malacostraca</taxon>
        <taxon>Eumalacostraca</taxon>
        <taxon>Eucarida</taxon>
        <taxon>Decapoda</taxon>
        <taxon>Pleocyemata</taxon>
        <taxon>Astacidea</taxon>
        <taxon>Parastacoidea</taxon>
        <taxon>Parastacidae</taxon>
        <taxon>Cherax</taxon>
    </lineage>
</organism>
<evidence type="ECO:0000313" key="3">
    <source>
        <dbReference type="Proteomes" id="UP001445076"/>
    </source>
</evidence>
<dbReference type="EMBL" id="JARKIK010000086">
    <property type="protein sequence ID" value="KAK8724223.1"/>
    <property type="molecule type" value="Genomic_DNA"/>
</dbReference>
<protein>
    <submittedName>
        <fullName evidence="2">Uncharacterized protein</fullName>
    </submittedName>
</protein>
<dbReference type="AlphaFoldDB" id="A0AAW0W415"/>
<name>A0AAW0W415_CHEQU</name>
<feature type="non-terminal residue" evidence="2">
    <location>
        <position position="1"/>
    </location>
</feature>
<reference evidence="2 3" key="1">
    <citation type="journal article" date="2024" name="BMC Genomics">
        <title>Genome assembly of redclaw crayfish (Cherax quadricarinatus) provides insights into its immune adaptation and hypoxia tolerance.</title>
        <authorList>
            <person name="Liu Z."/>
            <person name="Zheng J."/>
            <person name="Li H."/>
            <person name="Fang K."/>
            <person name="Wang S."/>
            <person name="He J."/>
            <person name="Zhou D."/>
            <person name="Weng S."/>
            <person name="Chi M."/>
            <person name="Gu Z."/>
            <person name="He J."/>
            <person name="Li F."/>
            <person name="Wang M."/>
        </authorList>
    </citation>
    <scope>NUCLEOTIDE SEQUENCE [LARGE SCALE GENOMIC DNA]</scope>
    <source>
        <strain evidence="2">ZL_2023a</strain>
    </source>
</reference>
<keyword evidence="3" id="KW-1185">Reference proteome</keyword>
<proteinExistence type="predicted"/>
<sequence>PRFLDPMLFAHSDTGGALEAGVMNTLLRTTNLTKGASPGSSGPSYLDYNNPILVHELPSFISTTPRATTRKPTTTMPFTLSPILALASVTTSKAQTASSSSIHTVTGDTPTIYAGSSGIKRPDQRPQT</sequence>
<evidence type="ECO:0000313" key="2">
    <source>
        <dbReference type="EMBL" id="KAK8724223.1"/>
    </source>
</evidence>
<accession>A0AAW0W415</accession>
<dbReference type="Proteomes" id="UP001445076">
    <property type="component" value="Unassembled WGS sequence"/>
</dbReference>
<evidence type="ECO:0000256" key="1">
    <source>
        <dbReference type="SAM" id="MobiDB-lite"/>
    </source>
</evidence>
<comment type="caution">
    <text evidence="2">The sequence shown here is derived from an EMBL/GenBank/DDBJ whole genome shotgun (WGS) entry which is preliminary data.</text>
</comment>
<gene>
    <name evidence="2" type="ORF">OTU49_011288</name>
</gene>